<dbReference type="RefSeq" id="WP_342808720.1">
    <property type="nucleotide sequence ID" value="NZ_JAOPJZ010000006.1"/>
</dbReference>
<evidence type="ECO:0000313" key="2">
    <source>
        <dbReference type="Proteomes" id="UP001321047"/>
    </source>
</evidence>
<dbReference type="Proteomes" id="UP001321047">
    <property type="component" value="Unassembled WGS sequence"/>
</dbReference>
<dbReference type="EMBL" id="JAOPJZ010000006">
    <property type="protein sequence ID" value="MCU4752380.1"/>
    <property type="molecule type" value="Genomic_DNA"/>
</dbReference>
<evidence type="ECO:0000313" key="1">
    <source>
        <dbReference type="EMBL" id="MCU4752380.1"/>
    </source>
</evidence>
<sequence>MDGEEFVSLLRESDGKGIEVQDAEGNEWRGVVDYADYTKPTFDEIYDDGMLRVVTDVSDENWDECPGDTYSPTLAVEEDGDEWGEPGVTYDPGTGDDWSAGVRRVQILDGEED</sequence>
<gene>
    <name evidence="1" type="ORF">OB919_10335</name>
</gene>
<keyword evidence="2" id="KW-1185">Reference proteome</keyword>
<proteinExistence type="predicted"/>
<dbReference type="AlphaFoldDB" id="A0AAP3E6V3"/>
<organism evidence="1 2">
    <name type="scientific">Natronosalvus hydrolyticus</name>
    <dbReference type="NCBI Taxonomy" id="2979988"/>
    <lineage>
        <taxon>Archaea</taxon>
        <taxon>Methanobacteriati</taxon>
        <taxon>Methanobacteriota</taxon>
        <taxon>Stenosarchaea group</taxon>
        <taxon>Halobacteria</taxon>
        <taxon>Halobacteriales</taxon>
        <taxon>Natrialbaceae</taxon>
        <taxon>Natronosalvus</taxon>
    </lineage>
</organism>
<comment type="caution">
    <text evidence="1">The sequence shown here is derived from an EMBL/GenBank/DDBJ whole genome shotgun (WGS) entry which is preliminary data.</text>
</comment>
<reference evidence="1 2" key="1">
    <citation type="submission" date="2022-09" db="EMBL/GenBank/DDBJ databases">
        <title>Enrichment on poylsaccharides allowed isolation of novel metabolic and taxonomic groups of Haloarchaea.</title>
        <authorList>
            <person name="Sorokin D.Y."/>
            <person name="Elcheninov A.G."/>
            <person name="Khizhniak T.V."/>
            <person name="Kolganova T.V."/>
            <person name="Kublanov I.V."/>
        </authorList>
    </citation>
    <scope>NUCLEOTIDE SEQUENCE [LARGE SCALE GENOMIC DNA]</scope>
    <source>
        <strain evidence="1 2">AArc-curdl1</strain>
    </source>
</reference>
<protein>
    <submittedName>
        <fullName evidence="1">Uncharacterized protein</fullName>
    </submittedName>
</protein>
<accession>A0AAP3E6V3</accession>
<name>A0AAP3E6V3_9EURY</name>